<sequence length="204" mass="22175">MSSTSSSSTSSMAHDASQESVLAAFQTDPDGGWTTKYKRVPRKKTLSWNFMIPNGTDEALPQNGSSLGRKLDSSGLVRKRPFGTNHQEVRMSINQPTLAFLHLCLNPNLSSPCIKQASTRLPHALRQALQWTGGQPLLQMVPPQSIRSQPITAAVAAIQDFLLARLEFLRQVTFKEESQARVMGGNKLGAGPAQTQSVFNGDGI</sequence>
<comment type="caution">
    <text evidence="1">The sequence shown here is derived from an EMBL/GenBank/DDBJ whole genome shotgun (WGS) entry which is preliminary data.</text>
</comment>
<evidence type="ECO:0000313" key="1">
    <source>
        <dbReference type="EMBL" id="KAK5987773.1"/>
    </source>
</evidence>
<accession>A0ABR0S6H9</accession>
<dbReference type="EMBL" id="JAVFKD010000016">
    <property type="protein sequence ID" value="KAK5987773.1"/>
    <property type="molecule type" value="Genomic_DNA"/>
</dbReference>
<keyword evidence="2" id="KW-1185">Reference proteome</keyword>
<organism evidence="1 2">
    <name type="scientific">Cladobotryum mycophilum</name>
    <dbReference type="NCBI Taxonomy" id="491253"/>
    <lineage>
        <taxon>Eukaryota</taxon>
        <taxon>Fungi</taxon>
        <taxon>Dikarya</taxon>
        <taxon>Ascomycota</taxon>
        <taxon>Pezizomycotina</taxon>
        <taxon>Sordariomycetes</taxon>
        <taxon>Hypocreomycetidae</taxon>
        <taxon>Hypocreales</taxon>
        <taxon>Hypocreaceae</taxon>
        <taxon>Cladobotryum</taxon>
    </lineage>
</organism>
<protein>
    <submittedName>
        <fullName evidence="1">Uncharacterized protein</fullName>
    </submittedName>
</protein>
<name>A0ABR0S6H9_9HYPO</name>
<dbReference type="Proteomes" id="UP001338125">
    <property type="component" value="Unassembled WGS sequence"/>
</dbReference>
<proteinExistence type="predicted"/>
<evidence type="ECO:0000313" key="2">
    <source>
        <dbReference type="Proteomes" id="UP001338125"/>
    </source>
</evidence>
<reference evidence="1 2" key="1">
    <citation type="submission" date="2024-01" db="EMBL/GenBank/DDBJ databases">
        <title>Complete genome of Cladobotryum mycophilum ATHUM6906.</title>
        <authorList>
            <person name="Christinaki A.C."/>
            <person name="Myridakis A.I."/>
            <person name="Kouvelis V.N."/>
        </authorList>
    </citation>
    <scope>NUCLEOTIDE SEQUENCE [LARGE SCALE GENOMIC DNA]</scope>
    <source>
        <strain evidence="1 2">ATHUM6906</strain>
    </source>
</reference>
<gene>
    <name evidence="1" type="ORF">PT974_11906</name>
</gene>